<keyword evidence="1" id="KW-1185">Reference proteome</keyword>
<gene>
    <name evidence="2" type="ORF">PgNI_04615</name>
</gene>
<evidence type="ECO:0000313" key="1">
    <source>
        <dbReference type="Proteomes" id="UP000515153"/>
    </source>
</evidence>
<organism evidence="1 2">
    <name type="scientific">Pyricularia grisea</name>
    <name type="common">Crabgrass-specific blast fungus</name>
    <name type="synonym">Magnaporthe grisea</name>
    <dbReference type="NCBI Taxonomy" id="148305"/>
    <lineage>
        <taxon>Eukaryota</taxon>
        <taxon>Fungi</taxon>
        <taxon>Dikarya</taxon>
        <taxon>Ascomycota</taxon>
        <taxon>Pezizomycotina</taxon>
        <taxon>Sordariomycetes</taxon>
        <taxon>Sordariomycetidae</taxon>
        <taxon>Magnaporthales</taxon>
        <taxon>Pyriculariaceae</taxon>
        <taxon>Pyricularia</taxon>
    </lineage>
</organism>
<name>A0A6P8BE82_PYRGI</name>
<reference evidence="2" key="1">
    <citation type="journal article" date="2019" name="Mol. Biol. Evol.">
        <title>Blast fungal genomes show frequent chromosomal changes, gene gains and losses, and effector gene turnover.</title>
        <authorList>
            <person name="Gomez Luciano L.B."/>
            <person name="Jason Tsai I."/>
            <person name="Chuma I."/>
            <person name="Tosa Y."/>
            <person name="Chen Y.H."/>
            <person name="Li J.Y."/>
            <person name="Li M.Y."/>
            <person name="Jade Lu M.Y."/>
            <person name="Nakayashiki H."/>
            <person name="Li W.H."/>
        </authorList>
    </citation>
    <scope>NUCLEOTIDE SEQUENCE</scope>
    <source>
        <strain evidence="2">NI907</strain>
    </source>
</reference>
<proteinExistence type="predicted"/>
<dbReference type="AlphaFoldDB" id="A0A6P8BE82"/>
<dbReference type="KEGG" id="pgri:PgNI_04615"/>
<reference evidence="2" key="2">
    <citation type="submission" date="2019-10" db="EMBL/GenBank/DDBJ databases">
        <authorList>
            <consortium name="NCBI Genome Project"/>
        </authorList>
    </citation>
    <scope>NUCLEOTIDE SEQUENCE</scope>
    <source>
        <strain evidence="2">NI907</strain>
    </source>
</reference>
<accession>A0A6P8BE82</accession>
<sequence>MITKWVLKIGDSQAGANRQPQLRGGQFPAGQGSVRIGYHCLHNDMERYKWHRVNMMEALMYSVR</sequence>
<dbReference type="Proteomes" id="UP000515153">
    <property type="component" value="Unplaced"/>
</dbReference>
<dbReference type="RefSeq" id="XP_030985364.1">
    <property type="nucleotide sequence ID" value="XM_031124659.1"/>
</dbReference>
<evidence type="ECO:0000313" key="2">
    <source>
        <dbReference type="RefSeq" id="XP_030985364.1"/>
    </source>
</evidence>
<protein>
    <submittedName>
        <fullName evidence="2">Uncharacterized protein</fullName>
    </submittedName>
</protein>
<dbReference type="GeneID" id="41959568"/>
<reference evidence="2" key="3">
    <citation type="submission" date="2025-08" db="UniProtKB">
        <authorList>
            <consortium name="RefSeq"/>
        </authorList>
    </citation>
    <scope>IDENTIFICATION</scope>
    <source>
        <strain evidence="2">NI907</strain>
    </source>
</reference>